<dbReference type="EMBL" id="CAADFV010000143">
    <property type="protein sequence ID" value="VFK67364.1"/>
    <property type="molecule type" value="Genomic_DNA"/>
</dbReference>
<dbReference type="Gene3D" id="2.30.300.10">
    <property type="entry name" value="Baseplate protein-like domain - beta roll fold"/>
    <property type="match status" value="1"/>
</dbReference>
<proteinExistence type="predicted"/>
<gene>
    <name evidence="3" type="ORF">BECKTUN1418E_GA0071001_114310</name>
    <name evidence="2" type="ORF">BECKTUN1418F_GA0071002_114510</name>
</gene>
<dbReference type="SUPFAM" id="SSF69279">
    <property type="entry name" value="Phage tail proteins"/>
    <property type="match status" value="1"/>
</dbReference>
<evidence type="ECO:0000313" key="2">
    <source>
        <dbReference type="EMBL" id="VFK58505.1"/>
    </source>
</evidence>
<sequence>MKRLCSAFEVPVKVDSETFIVPDFSMQCEPPAGALINAARSANLLLYPLDGGLVLTSPSDAAPVATLEYGKHIKRYQVVDEFKLRHSDYLVKSYDYLSDEALSGAAKDAGIEFFRPMHVVVDRHGYGLGGCGRRATLERDRRLARAHRLDLEVVAWERSDGQPWAINTNVRVVIPDEGIDGVFLIGERAYRLDSKNGRTTHLQVMHRDAFSGGKR</sequence>
<dbReference type="InterPro" id="IPR053982">
    <property type="entry name" value="Gp44/GpP-like_C"/>
</dbReference>
<organism evidence="3">
    <name type="scientific">Candidatus Kentrum sp. TUN</name>
    <dbReference type="NCBI Taxonomy" id="2126343"/>
    <lineage>
        <taxon>Bacteria</taxon>
        <taxon>Pseudomonadati</taxon>
        <taxon>Pseudomonadota</taxon>
        <taxon>Gammaproteobacteria</taxon>
        <taxon>Candidatus Kentrum</taxon>
    </lineage>
</organism>
<evidence type="ECO:0000313" key="3">
    <source>
        <dbReference type="EMBL" id="VFK67364.1"/>
    </source>
</evidence>
<dbReference type="Pfam" id="PF21929">
    <property type="entry name" value="GpP_4th"/>
    <property type="match status" value="1"/>
</dbReference>
<feature type="domain" description="Baseplate hub protein gp44/GpP-like C-terminal" evidence="1">
    <location>
        <begin position="133"/>
        <end position="210"/>
    </location>
</feature>
<dbReference type="EMBL" id="CAADFY010000145">
    <property type="protein sequence ID" value="VFK58505.1"/>
    <property type="molecule type" value="Genomic_DNA"/>
</dbReference>
<accession>A0A451AMV7</accession>
<reference evidence="3" key="1">
    <citation type="submission" date="2019-02" db="EMBL/GenBank/DDBJ databases">
        <authorList>
            <person name="Gruber-Vodicka R. H."/>
            <person name="Seah K. B. B."/>
        </authorList>
    </citation>
    <scope>NUCLEOTIDE SEQUENCE</scope>
    <source>
        <strain evidence="3">BECK_BY2</strain>
        <strain evidence="2">BECK_BY3</strain>
    </source>
</reference>
<evidence type="ECO:0000259" key="1">
    <source>
        <dbReference type="Pfam" id="PF21929"/>
    </source>
</evidence>
<name>A0A451AMV7_9GAMM</name>
<dbReference type="AlphaFoldDB" id="A0A451AMV7"/>
<protein>
    <recommendedName>
        <fullName evidence="1">Baseplate hub protein gp44/GpP-like C-terminal domain-containing protein</fullName>
    </recommendedName>
</protein>